<evidence type="ECO:0000313" key="3">
    <source>
        <dbReference type="Proteomes" id="UP000721861"/>
    </source>
</evidence>
<gene>
    <name evidence="2" type="ORF">KEM09_20735</name>
</gene>
<protein>
    <recommendedName>
        <fullName evidence="4">DUF2069 domain-containing protein</fullName>
    </recommendedName>
</protein>
<evidence type="ECO:0000256" key="1">
    <source>
        <dbReference type="SAM" id="Phobius"/>
    </source>
</evidence>
<dbReference type="EMBL" id="JAGUCN010000037">
    <property type="protein sequence ID" value="MBS2213847.1"/>
    <property type="molecule type" value="Genomic_DNA"/>
</dbReference>
<comment type="caution">
    <text evidence="2">The sequence shown here is derived from an EMBL/GenBank/DDBJ whole genome shotgun (WGS) entry which is preliminary data.</text>
</comment>
<dbReference type="RefSeq" id="WP_212231592.1">
    <property type="nucleotide sequence ID" value="NZ_JAGUCN010000037.1"/>
</dbReference>
<feature type="transmembrane region" description="Helical" evidence="1">
    <location>
        <begin position="40"/>
        <end position="58"/>
    </location>
</feature>
<keyword evidence="3" id="KW-1185">Reference proteome</keyword>
<reference evidence="2 3" key="1">
    <citation type="journal article" date="2014" name="Int. J. Syst. Evol. Microbiol.">
        <title>Carboxylicivirga gen. nov. in the family Marinilabiliaceae with two novel species, Carboxylicivirga mesophila sp. nov. and Carboxylicivirga taeanensis sp. nov., and reclassification of Cytophaga fermentans as Saccharicrinis fermentans gen. nov., comb. nov.</title>
        <authorList>
            <person name="Yang S.H."/>
            <person name="Seo H.S."/>
            <person name="Woo J.H."/>
            <person name="Oh H.M."/>
            <person name="Jang H."/>
            <person name="Lee J.H."/>
            <person name="Kim S.J."/>
            <person name="Kwon K.K."/>
        </authorList>
    </citation>
    <scope>NUCLEOTIDE SEQUENCE [LARGE SCALE GENOMIC DNA]</scope>
    <source>
        <strain evidence="2 3">JCM 18290</strain>
    </source>
</reference>
<proteinExistence type="predicted"/>
<keyword evidence="1" id="KW-1133">Transmembrane helix</keyword>
<organism evidence="2 3">
    <name type="scientific">Carboxylicivirga mesophila</name>
    <dbReference type="NCBI Taxonomy" id="1166478"/>
    <lineage>
        <taxon>Bacteria</taxon>
        <taxon>Pseudomonadati</taxon>
        <taxon>Bacteroidota</taxon>
        <taxon>Bacteroidia</taxon>
        <taxon>Marinilabiliales</taxon>
        <taxon>Marinilabiliaceae</taxon>
        <taxon>Carboxylicivirga</taxon>
    </lineage>
</organism>
<name>A0ABS5KGA6_9BACT</name>
<feature type="transmembrane region" description="Helical" evidence="1">
    <location>
        <begin position="12"/>
        <end position="34"/>
    </location>
</feature>
<feature type="transmembrane region" description="Helical" evidence="1">
    <location>
        <begin position="70"/>
        <end position="89"/>
    </location>
</feature>
<feature type="transmembrane region" description="Helical" evidence="1">
    <location>
        <begin position="95"/>
        <end position="115"/>
    </location>
</feature>
<sequence>MSNTVSLNFRKSSNLIFISAGLIFFLQLVVPLISKNEVNPIYLVVINILLVGGVGFLVRQGYQWTKYFTLLLLVLYLIEVTAILTGHITDLTTKIASVSQLLLLTWATIILFFNLKKKVN</sequence>
<evidence type="ECO:0008006" key="4">
    <source>
        <dbReference type="Google" id="ProtNLM"/>
    </source>
</evidence>
<keyword evidence="1" id="KW-0472">Membrane</keyword>
<keyword evidence="1" id="KW-0812">Transmembrane</keyword>
<accession>A0ABS5KGA6</accession>
<dbReference type="Proteomes" id="UP000721861">
    <property type="component" value="Unassembled WGS sequence"/>
</dbReference>
<evidence type="ECO:0000313" key="2">
    <source>
        <dbReference type="EMBL" id="MBS2213847.1"/>
    </source>
</evidence>